<protein>
    <submittedName>
        <fullName evidence="7">Keratin, type I cytoskeletal 18</fullName>
    </submittedName>
</protein>
<evidence type="ECO:0000256" key="4">
    <source>
        <dbReference type="ARBA" id="ARBA00023054"/>
    </source>
</evidence>
<evidence type="ECO:0000256" key="2">
    <source>
        <dbReference type="ARBA" id="ARBA00022744"/>
    </source>
</evidence>
<keyword evidence="4 5" id="KW-0175">Coiled coil</keyword>
<dbReference type="PANTHER" id="PTHR23239:SF349">
    <property type="entry name" value="KERATIN, TYPE I CYTOSKELETAL 18"/>
    <property type="match status" value="1"/>
</dbReference>
<dbReference type="InterPro" id="IPR039008">
    <property type="entry name" value="IF_rod_dom"/>
</dbReference>
<sequence length="137" mass="15669">MMLTELRCIVQSLEIDLDCMRNTKISLENSLREVEARYALQIEQLNGILLHLESELAQTRAEGQRQAQEYEALLNIKVKLEADIATYLHPLEDGEDFSLSDALNSSNFVQTIQKMTTHRIVDGKVVSETNDIKILRH</sequence>
<accession>A0ABQ9UYA1</accession>
<dbReference type="EMBL" id="JASSZA010000009">
    <property type="protein sequence ID" value="KAK2101715.1"/>
    <property type="molecule type" value="Genomic_DNA"/>
</dbReference>
<evidence type="ECO:0000256" key="3">
    <source>
        <dbReference type="ARBA" id="ARBA00022754"/>
    </source>
</evidence>
<comment type="caution">
    <text evidence="7">The sequence shown here is derived from an EMBL/GenBank/DDBJ whole genome shotgun (WGS) entry which is preliminary data.</text>
</comment>
<evidence type="ECO:0000256" key="5">
    <source>
        <dbReference type="SAM" id="Coils"/>
    </source>
</evidence>
<reference evidence="7 8" key="1">
    <citation type="submission" date="2023-05" db="EMBL/GenBank/DDBJ databases">
        <title>B98-5 Cell Line De Novo Hybrid Assembly: An Optical Mapping Approach.</title>
        <authorList>
            <person name="Kananen K."/>
            <person name="Auerbach J.A."/>
            <person name="Kautto E."/>
            <person name="Blachly J.S."/>
        </authorList>
    </citation>
    <scope>NUCLEOTIDE SEQUENCE [LARGE SCALE GENOMIC DNA]</scope>
    <source>
        <strain evidence="7">B95-8</strain>
        <tissue evidence="7">Cell line</tissue>
    </source>
</reference>
<gene>
    <name evidence="7" type="primary">KRT18_62</name>
    <name evidence="7" type="ORF">P7K49_019381</name>
</gene>
<name>A0ABQ9UYA1_SAGOE</name>
<proteinExistence type="predicted"/>
<keyword evidence="2" id="KW-0416">Keratin</keyword>
<keyword evidence="3" id="KW-0403">Intermediate filament</keyword>
<keyword evidence="8" id="KW-1185">Reference proteome</keyword>
<dbReference type="PANTHER" id="PTHR23239">
    <property type="entry name" value="INTERMEDIATE FILAMENT"/>
    <property type="match status" value="1"/>
</dbReference>
<feature type="coiled-coil region" evidence="5">
    <location>
        <begin position="10"/>
        <end position="62"/>
    </location>
</feature>
<dbReference type="Pfam" id="PF00038">
    <property type="entry name" value="Filament"/>
    <property type="match status" value="1"/>
</dbReference>
<dbReference type="Gene3D" id="1.20.5.170">
    <property type="match status" value="1"/>
</dbReference>
<dbReference type="PRINTS" id="PR01248">
    <property type="entry name" value="TYPE1KERATIN"/>
</dbReference>
<evidence type="ECO:0000313" key="7">
    <source>
        <dbReference type="EMBL" id="KAK2101715.1"/>
    </source>
</evidence>
<evidence type="ECO:0000256" key="1">
    <source>
        <dbReference type="ARBA" id="ARBA00022553"/>
    </source>
</evidence>
<dbReference type="PROSITE" id="PS51842">
    <property type="entry name" value="IF_ROD_2"/>
    <property type="match status" value="1"/>
</dbReference>
<dbReference type="SUPFAM" id="SSF64593">
    <property type="entry name" value="Intermediate filament protein, coiled coil region"/>
    <property type="match status" value="1"/>
</dbReference>
<organism evidence="7 8">
    <name type="scientific">Saguinus oedipus</name>
    <name type="common">Cotton-top tamarin</name>
    <name type="synonym">Oedipomidas oedipus</name>
    <dbReference type="NCBI Taxonomy" id="9490"/>
    <lineage>
        <taxon>Eukaryota</taxon>
        <taxon>Metazoa</taxon>
        <taxon>Chordata</taxon>
        <taxon>Craniata</taxon>
        <taxon>Vertebrata</taxon>
        <taxon>Euteleostomi</taxon>
        <taxon>Mammalia</taxon>
        <taxon>Eutheria</taxon>
        <taxon>Euarchontoglires</taxon>
        <taxon>Primates</taxon>
        <taxon>Haplorrhini</taxon>
        <taxon>Platyrrhini</taxon>
        <taxon>Cebidae</taxon>
        <taxon>Callitrichinae</taxon>
        <taxon>Saguinus</taxon>
    </lineage>
</organism>
<evidence type="ECO:0000313" key="8">
    <source>
        <dbReference type="Proteomes" id="UP001266305"/>
    </source>
</evidence>
<feature type="domain" description="IF rod" evidence="6">
    <location>
        <begin position="1"/>
        <end position="98"/>
    </location>
</feature>
<dbReference type="Proteomes" id="UP001266305">
    <property type="component" value="Unassembled WGS sequence"/>
</dbReference>
<dbReference type="InterPro" id="IPR002957">
    <property type="entry name" value="Keratin_I"/>
</dbReference>
<evidence type="ECO:0000259" key="6">
    <source>
        <dbReference type="PROSITE" id="PS51842"/>
    </source>
</evidence>
<keyword evidence="1" id="KW-0597">Phosphoprotein</keyword>